<accession>A0ABV4YP97</accession>
<dbReference type="EMBL" id="JAROBZ020000001">
    <property type="protein sequence ID" value="MFB3166582.1"/>
    <property type="molecule type" value="Genomic_DNA"/>
</dbReference>
<organism evidence="1 2">
    <name type="scientific">Neobacillus driksii</name>
    <dbReference type="NCBI Taxonomy" id="3035913"/>
    <lineage>
        <taxon>Bacteria</taxon>
        <taxon>Bacillati</taxon>
        <taxon>Bacillota</taxon>
        <taxon>Bacilli</taxon>
        <taxon>Bacillales</taxon>
        <taxon>Bacillaceae</taxon>
        <taxon>Neobacillus</taxon>
    </lineage>
</organism>
<keyword evidence="2" id="KW-1185">Reference proteome</keyword>
<name>A0ABV4YP97_9BACI</name>
<evidence type="ECO:0000313" key="1">
    <source>
        <dbReference type="EMBL" id="MFB3166582.1"/>
    </source>
</evidence>
<dbReference type="PROSITE" id="PS51257">
    <property type="entry name" value="PROKAR_LIPOPROTEIN"/>
    <property type="match status" value="1"/>
</dbReference>
<protein>
    <recommendedName>
        <fullName evidence="3">Lipoprotein</fullName>
    </recommendedName>
</protein>
<gene>
    <name evidence="1" type="ORF">P5G62_005615</name>
</gene>
<dbReference type="Proteomes" id="UP001241748">
    <property type="component" value="Unassembled WGS sequence"/>
</dbReference>
<evidence type="ECO:0000313" key="2">
    <source>
        <dbReference type="Proteomes" id="UP001241748"/>
    </source>
</evidence>
<reference evidence="1 2" key="1">
    <citation type="submission" date="2024-05" db="EMBL/GenBank/DDBJ databases">
        <authorList>
            <person name="Venkateswaran K."/>
        </authorList>
    </citation>
    <scope>NUCLEOTIDE SEQUENCE [LARGE SCALE GENOMIC DNA]</scope>
    <source>
        <strain evidence="1 2">179-C4-2-HS</strain>
    </source>
</reference>
<dbReference type="RefSeq" id="WP_306076958.1">
    <property type="nucleotide sequence ID" value="NZ_JAROBZ020000001.1"/>
</dbReference>
<comment type="caution">
    <text evidence="1">The sequence shown here is derived from an EMBL/GenBank/DDBJ whole genome shotgun (WGS) entry which is preliminary data.</text>
</comment>
<evidence type="ECO:0008006" key="3">
    <source>
        <dbReference type="Google" id="ProtNLM"/>
    </source>
</evidence>
<sequence>MNKTILLSFLLFIFLLSGCSKSMDYTLLKEDEIKEIPDVLKYVNELQSKNDKYKGYKVFNTSDGDKIVVISSGIENKTLKINEANKSSSDTALTVVETEITSGHKNSYIVVKIDEIVGAFYVFERVQYEGSN</sequence>
<proteinExistence type="predicted"/>